<dbReference type="AlphaFoldDB" id="A0A9N8ZYI4"/>
<gene>
    <name evidence="2" type="ORF">RFULGI_LOCUS2916</name>
</gene>
<evidence type="ECO:0000313" key="3">
    <source>
        <dbReference type="Proteomes" id="UP000789396"/>
    </source>
</evidence>
<keyword evidence="3" id="KW-1185">Reference proteome</keyword>
<dbReference type="EMBL" id="CAJVPZ010002371">
    <property type="protein sequence ID" value="CAG8511463.1"/>
    <property type="molecule type" value="Genomic_DNA"/>
</dbReference>
<feature type="transmembrane region" description="Helical" evidence="1">
    <location>
        <begin position="20"/>
        <end position="38"/>
    </location>
</feature>
<reference evidence="2" key="1">
    <citation type="submission" date="2021-06" db="EMBL/GenBank/DDBJ databases">
        <authorList>
            <person name="Kallberg Y."/>
            <person name="Tangrot J."/>
            <person name="Rosling A."/>
        </authorList>
    </citation>
    <scope>NUCLEOTIDE SEQUENCE</scope>
    <source>
        <strain evidence="2">IN212</strain>
    </source>
</reference>
<evidence type="ECO:0000313" key="2">
    <source>
        <dbReference type="EMBL" id="CAG8511463.1"/>
    </source>
</evidence>
<keyword evidence="1" id="KW-1133">Transmembrane helix</keyword>
<dbReference type="Proteomes" id="UP000789396">
    <property type="component" value="Unassembled WGS sequence"/>
</dbReference>
<comment type="caution">
    <text evidence="2">The sequence shown here is derived from an EMBL/GenBank/DDBJ whole genome shotgun (WGS) entry which is preliminary data.</text>
</comment>
<proteinExistence type="predicted"/>
<accession>A0A9N8ZYI4</accession>
<keyword evidence="1" id="KW-0472">Membrane</keyword>
<keyword evidence="1" id="KW-0812">Transmembrane</keyword>
<protein>
    <submittedName>
        <fullName evidence="2">8243_t:CDS:1</fullName>
    </submittedName>
</protein>
<organism evidence="2 3">
    <name type="scientific">Racocetra fulgida</name>
    <dbReference type="NCBI Taxonomy" id="60492"/>
    <lineage>
        <taxon>Eukaryota</taxon>
        <taxon>Fungi</taxon>
        <taxon>Fungi incertae sedis</taxon>
        <taxon>Mucoromycota</taxon>
        <taxon>Glomeromycotina</taxon>
        <taxon>Glomeromycetes</taxon>
        <taxon>Diversisporales</taxon>
        <taxon>Gigasporaceae</taxon>
        <taxon>Racocetra</taxon>
    </lineage>
</organism>
<sequence length="48" mass="5234">MTLAIGIGAKKRRTKAFRYGYILTTGLLEVAISSAPFSERIKTLSTTT</sequence>
<evidence type="ECO:0000256" key="1">
    <source>
        <dbReference type="SAM" id="Phobius"/>
    </source>
</evidence>
<name>A0A9N8ZYI4_9GLOM</name>